<dbReference type="AlphaFoldDB" id="A0A0H2X4W2"/>
<protein>
    <submittedName>
        <fullName evidence="1">Uncharacterized protein</fullName>
    </submittedName>
</protein>
<gene>
    <name evidence="1" type="ordered locus">XC_0466</name>
</gene>
<dbReference type="Proteomes" id="UP000000420">
    <property type="component" value="Chromosome"/>
</dbReference>
<dbReference type="EMBL" id="CP000050">
    <property type="protein sequence ID" value="AAY47547.1"/>
    <property type="molecule type" value="Genomic_DNA"/>
</dbReference>
<accession>A0A0H2X4W2</accession>
<organism evidence="1 2">
    <name type="scientific">Xanthomonas campestris pv. campestris (strain 8004)</name>
    <dbReference type="NCBI Taxonomy" id="314565"/>
    <lineage>
        <taxon>Bacteria</taxon>
        <taxon>Pseudomonadati</taxon>
        <taxon>Pseudomonadota</taxon>
        <taxon>Gammaproteobacteria</taxon>
        <taxon>Lysobacterales</taxon>
        <taxon>Lysobacteraceae</taxon>
        <taxon>Xanthomonas</taxon>
    </lineage>
</organism>
<dbReference type="HOGENOM" id="CLU_1947986_0_0_6"/>
<reference evidence="1 2" key="1">
    <citation type="journal article" date="2005" name="Genome Res.">
        <title>Comparative and functional genomic analyses of the pathogenicity of phytopathogen Xanthomonas campestris pv. campestris.</title>
        <authorList>
            <person name="Qian W."/>
            <person name="Jia Y."/>
            <person name="Ren S.X."/>
            <person name="He Y.Q."/>
            <person name="Feng J.X."/>
            <person name="Lu L.F."/>
            <person name="Sun Q."/>
            <person name="Ying G."/>
            <person name="Tang D.J."/>
            <person name="Tang H."/>
            <person name="Wu W."/>
            <person name="Hao P."/>
            <person name="Wang L."/>
            <person name="Jiang B.L."/>
            <person name="Zeng S."/>
            <person name="Gu W.Y."/>
            <person name="Lu G."/>
            <person name="Rong L."/>
            <person name="Tian Y."/>
            <person name="Yao Z."/>
            <person name="Fu G."/>
            <person name="Chen B."/>
            <person name="Fang R."/>
            <person name="Qiang B."/>
            <person name="Chen Z."/>
            <person name="Zhao G.P."/>
            <person name="Tang J.L."/>
            <person name="He C."/>
        </authorList>
    </citation>
    <scope>NUCLEOTIDE SEQUENCE [LARGE SCALE GENOMIC DNA]</scope>
    <source>
        <strain evidence="1 2">8004</strain>
    </source>
</reference>
<proteinExistence type="predicted"/>
<sequence length="129" mass="13897">MAAPASGALRTLDRPVTICSACRVVFASGNTVCRNRNDVVIQWILSGAADRLNADELALRQPGSGDHATASGRHRIKYIHPACLRHAGKQARIVTRRRELHVVEIAGIDISGRAAFCHVRIGTLHAACL</sequence>
<dbReference type="KEGG" id="xcb:XC_0466"/>
<name>A0A0H2X4W2_XANC8</name>
<evidence type="ECO:0000313" key="2">
    <source>
        <dbReference type="Proteomes" id="UP000000420"/>
    </source>
</evidence>
<evidence type="ECO:0000313" key="1">
    <source>
        <dbReference type="EMBL" id="AAY47547.1"/>
    </source>
</evidence>